<keyword evidence="3" id="KW-1185">Reference proteome</keyword>
<reference evidence="2" key="2">
    <citation type="submission" date="2017-10" db="EMBL/GenBank/DDBJ databases">
        <title>Ladona fulva Genome sequencing and assembly.</title>
        <authorList>
            <person name="Murali S."/>
            <person name="Richards S."/>
            <person name="Bandaranaike D."/>
            <person name="Bellair M."/>
            <person name="Blankenburg K."/>
            <person name="Chao H."/>
            <person name="Dinh H."/>
            <person name="Doddapaneni H."/>
            <person name="Dugan-Rocha S."/>
            <person name="Elkadiri S."/>
            <person name="Gnanaolivu R."/>
            <person name="Hernandez B."/>
            <person name="Skinner E."/>
            <person name="Javaid M."/>
            <person name="Lee S."/>
            <person name="Li M."/>
            <person name="Ming W."/>
            <person name="Munidasa M."/>
            <person name="Muniz J."/>
            <person name="Nguyen L."/>
            <person name="Hughes D."/>
            <person name="Osuji N."/>
            <person name="Pu L.-L."/>
            <person name="Puazo M."/>
            <person name="Qu C."/>
            <person name="Quiroz J."/>
            <person name="Raj R."/>
            <person name="Weissenberger G."/>
            <person name="Xin Y."/>
            <person name="Zou X."/>
            <person name="Han Y."/>
            <person name="Worley K."/>
            <person name="Muzny D."/>
            <person name="Gibbs R."/>
        </authorList>
    </citation>
    <scope>NUCLEOTIDE SEQUENCE</scope>
    <source>
        <strain evidence="2">Sampled in the wild</strain>
    </source>
</reference>
<name>A0A8K0NX41_LADFU</name>
<dbReference type="AlphaFoldDB" id="A0A8K0NX41"/>
<accession>A0A8K0NX41</accession>
<feature type="region of interest" description="Disordered" evidence="1">
    <location>
        <begin position="43"/>
        <end position="69"/>
    </location>
</feature>
<proteinExistence type="predicted"/>
<dbReference type="Proteomes" id="UP000792457">
    <property type="component" value="Unassembled WGS sequence"/>
</dbReference>
<evidence type="ECO:0000256" key="1">
    <source>
        <dbReference type="SAM" id="MobiDB-lite"/>
    </source>
</evidence>
<feature type="compositionally biased region" description="Basic and acidic residues" evidence="1">
    <location>
        <begin position="54"/>
        <end position="69"/>
    </location>
</feature>
<evidence type="ECO:0000313" key="2">
    <source>
        <dbReference type="EMBL" id="KAG8227705.1"/>
    </source>
</evidence>
<reference evidence="2" key="1">
    <citation type="submission" date="2013-04" db="EMBL/GenBank/DDBJ databases">
        <authorList>
            <person name="Qu J."/>
            <person name="Murali S.C."/>
            <person name="Bandaranaike D."/>
            <person name="Bellair M."/>
            <person name="Blankenburg K."/>
            <person name="Chao H."/>
            <person name="Dinh H."/>
            <person name="Doddapaneni H."/>
            <person name="Downs B."/>
            <person name="Dugan-Rocha S."/>
            <person name="Elkadiri S."/>
            <person name="Gnanaolivu R.D."/>
            <person name="Hernandez B."/>
            <person name="Javaid M."/>
            <person name="Jayaseelan J.C."/>
            <person name="Lee S."/>
            <person name="Li M."/>
            <person name="Ming W."/>
            <person name="Munidasa M."/>
            <person name="Muniz J."/>
            <person name="Nguyen L."/>
            <person name="Ongeri F."/>
            <person name="Osuji N."/>
            <person name="Pu L.-L."/>
            <person name="Puazo M."/>
            <person name="Qu C."/>
            <person name="Quiroz J."/>
            <person name="Raj R."/>
            <person name="Weissenberger G."/>
            <person name="Xin Y."/>
            <person name="Zou X."/>
            <person name="Han Y."/>
            <person name="Richards S."/>
            <person name="Worley K."/>
            <person name="Muzny D."/>
            <person name="Gibbs R."/>
        </authorList>
    </citation>
    <scope>NUCLEOTIDE SEQUENCE</scope>
    <source>
        <strain evidence="2">Sampled in the wild</strain>
    </source>
</reference>
<dbReference type="EMBL" id="KZ308335">
    <property type="protein sequence ID" value="KAG8227705.1"/>
    <property type="molecule type" value="Genomic_DNA"/>
</dbReference>
<evidence type="ECO:0000313" key="3">
    <source>
        <dbReference type="Proteomes" id="UP000792457"/>
    </source>
</evidence>
<comment type="caution">
    <text evidence="2">The sequence shown here is derived from an EMBL/GenBank/DDBJ whole genome shotgun (WGS) entry which is preliminary data.</text>
</comment>
<sequence length="69" mass="7752">MCLKIPSRRSPEYNLAVKRARTHPGANVPSDHVLFVIKIALSSRKKVSQTTTDSTRENEESDDKNGNKQ</sequence>
<protein>
    <submittedName>
        <fullName evidence="2">Uncharacterized protein</fullName>
    </submittedName>
</protein>
<organism evidence="2 3">
    <name type="scientific">Ladona fulva</name>
    <name type="common">Scarce chaser dragonfly</name>
    <name type="synonym">Libellula fulva</name>
    <dbReference type="NCBI Taxonomy" id="123851"/>
    <lineage>
        <taxon>Eukaryota</taxon>
        <taxon>Metazoa</taxon>
        <taxon>Ecdysozoa</taxon>
        <taxon>Arthropoda</taxon>
        <taxon>Hexapoda</taxon>
        <taxon>Insecta</taxon>
        <taxon>Pterygota</taxon>
        <taxon>Palaeoptera</taxon>
        <taxon>Odonata</taxon>
        <taxon>Epiprocta</taxon>
        <taxon>Anisoptera</taxon>
        <taxon>Libelluloidea</taxon>
        <taxon>Libellulidae</taxon>
        <taxon>Ladona</taxon>
    </lineage>
</organism>
<gene>
    <name evidence="2" type="ORF">J437_LFUL007987</name>
</gene>